<proteinExistence type="inferred from homology"/>
<evidence type="ECO:0000256" key="3">
    <source>
        <dbReference type="ARBA" id="ARBA00023125"/>
    </source>
</evidence>
<dbReference type="InterPro" id="IPR011010">
    <property type="entry name" value="DNA_brk_join_enz"/>
</dbReference>
<comment type="similarity">
    <text evidence="1">Belongs to the 'phage' integrase family.</text>
</comment>
<evidence type="ECO:0000256" key="1">
    <source>
        <dbReference type="ARBA" id="ARBA00008857"/>
    </source>
</evidence>
<evidence type="ECO:0000259" key="7">
    <source>
        <dbReference type="PROSITE" id="PS51900"/>
    </source>
</evidence>
<sequence length="329" mass="36601">MSSIAPTMQAFFTERLTNQRQVSPRTIASYRDSLKLLLRFVQQQTGKPPTTLDWSDLDANLVAAFLDHLESDRRNSPRTRNLRLTAIRSLFAFAALRHPEHAELIQRVLAVPAKRFDKQLIAFLTATEIDALVDAPNTGRWEGRRDRALLLMAVQTGLRVSELIGLNCDDVTFGDGASVRCLGKGRKRRAVPLTTGTQAVLRVWMTERNGRNDQPLFPTRTGRRLSVDAVERLVRLHAAAAGRACPTIRPEQLHPHVLRHSCAMSLLQAGVDTAVIALWLGHADPRSTSIYLHADMTIKQRALDATTPPCAAPGRYQPGDKLLVFLESL</sequence>
<evidence type="ECO:0000313" key="9">
    <source>
        <dbReference type="Proteomes" id="UP001521150"/>
    </source>
</evidence>
<dbReference type="EMBL" id="JAJVCN010000002">
    <property type="protein sequence ID" value="MCE7006408.1"/>
    <property type="molecule type" value="Genomic_DNA"/>
</dbReference>
<dbReference type="RefSeq" id="WP_233727882.1">
    <property type="nucleotide sequence ID" value="NZ_JAJVCN010000002.1"/>
</dbReference>
<dbReference type="InterPro" id="IPR013762">
    <property type="entry name" value="Integrase-like_cat_sf"/>
</dbReference>
<evidence type="ECO:0000256" key="4">
    <source>
        <dbReference type="ARBA" id="ARBA00023172"/>
    </source>
</evidence>
<feature type="domain" description="Tyr recombinase" evidence="6">
    <location>
        <begin position="119"/>
        <end position="304"/>
    </location>
</feature>
<name>A0ABS8ZIX3_9PSEU</name>
<dbReference type="InterPro" id="IPR050090">
    <property type="entry name" value="Tyrosine_recombinase_XerCD"/>
</dbReference>
<protein>
    <submittedName>
        <fullName evidence="8">Site-specific integrase</fullName>
    </submittedName>
</protein>
<dbReference type="Gene3D" id="1.10.150.130">
    <property type="match status" value="1"/>
</dbReference>
<feature type="domain" description="Core-binding (CB)" evidence="7">
    <location>
        <begin position="2"/>
        <end position="95"/>
    </location>
</feature>
<dbReference type="PANTHER" id="PTHR30349">
    <property type="entry name" value="PHAGE INTEGRASE-RELATED"/>
    <property type="match status" value="1"/>
</dbReference>
<dbReference type="Gene3D" id="1.10.443.10">
    <property type="entry name" value="Intergrase catalytic core"/>
    <property type="match status" value="1"/>
</dbReference>
<dbReference type="InterPro" id="IPR044068">
    <property type="entry name" value="CB"/>
</dbReference>
<dbReference type="PROSITE" id="PS51900">
    <property type="entry name" value="CB"/>
    <property type="match status" value="1"/>
</dbReference>
<evidence type="ECO:0000313" key="8">
    <source>
        <dbReference type="EMBL" id="MCE7006408.1"/>
    </source>
</evidence>
<dbReference type="InterPro" id="IPR002104">
    <property type="entry name" value="Integrase_catalytic"/>
</dbReference>
<dbReference type="SUPFAM" id="SSF56349">
    <property type="entry name" value="DNA breaking-rejoining enzymes"/>
    <property type="match status" value="1"/>
</dbReference>
<organism evidence="8 9">
    <name type="scientific">Kibdelosporangium philippinense</name>
    <dbReference type="NCBI Taxonomy" id="211113"/>
    <lineage>
        <taxon>Bacteria</taxon>
        <taxon>Bacillati</taxon>
        <taxon>Actinomycetota</taxon>
        <taxon>Actinomycetes</taxon>
        <taxon>Pseudonocardiales</taxon>
        <taxon>Pseudonocardiaceae</taxon>
        <taxon>Kibdelosporangium</taxon>
    </lineage>
</organism>
<gene>
    <name evidence="8" type="ORF">LWC34_26780</name>
</gene>
<keyword evidence="4" id="KW-0233">DNA recombination</keyword>
<dbReference type="PROSITE" id="PS51898">
    <property type="entry name" value="TYR_RECOMBINASE"/>
    <property type="match status" value="1"/>
</dbReference>
<dbReference type="InterPro" id="IPR010998">
    <property type="entry name" value="Integrase_recombinase_N"/>
</dbReference>
<dbReference type="Pfam" id="PF00589">
    <property type="entry name" value="Phage_integrase"/>
    <property type="match status" value="1"/>
</dbReference>
<dbReference type="Pfam" id="PF02899">
    <property type="entry name" value="Phage_int_SAM_1"/>
    <property type="match status" value="1"/>
</dbReference>
<reference evidence="8 9" key="1">
    <citation type="submission" date="2021-12" db="EMBL/GenBank/DDBJ databases">
        <title>Genome sequence of Kibdelosporangium philippinense ATCC 49844.</title>
        <authorList>
            <person name="Fedorov E.A."/>
            <person name="Omeragic M."/>
            <person name="Shalygina K.F."/>
            <person name="Maclea K.S."/>
        </authorList>
    </citation>
    <scope>NUCLEOTIDE SEQUENCE [LARGE SCALE GENOMIC DNA]</scope>
    <source>
        <strain evidence="8 9">ATCC 49844</strain>
    </source>
</reference>
<dbReference type="InterPro" id="IPR004107">
    <property type="entry name" value="Integrase_SAM-like_N"/>
</dbReference>
<keyword evidence="9" id="KW-1185">Reference proteome</keyword>
<comment type="caution">
    <text evidence="8">The sequence shown here is derived from an EMBL/GenBank/DDBJ whole genome shotgun (WGS) entry which is preliminary data.</text>
</comment>
<keyword evidence="2" id="KW-0229">DNA integration</keyword>
<accession>A0ABS8ZIX3</accession>
<dbReference type="Proteomes" id="UP001521150">
    <property type="component" value="Unassembled WGS sequence"/>
</dbReference>
<evidence type="ECO:0000256" key="5">
    <source>
        <dbReference type="PROSITE-ProRule" id="PRU01248"/>
    </source>
</evidence>
<evidence type="ECO:0000259" key="6">
    <source>
        <dbReference type="PROSITE" id="PS51898"/>
    </source>
</evidence>
<dbReference type="PANTHER" id="PTHR30349:SF41">
    <property type="entry name" value="INTEGRASE_RECOMBINASE PROTEIN MJ0367-RELATED"/>
    <property type="match status" value="1"/>
</dbReference>
<evidence type="ECO:0000256" key="2">
    <source>
        <dbReference type="ARBA" id="ARBA00022908"/>
    </source>
</evidence>
<keyword evidence="3 5" id="KW-0238">DNA-binding</keyword>